<accession>I4A1U6</accession>
<dbReference type="STRING" id="867902.Ornrh_1780"/>
<dbReference type="Proteomes" id="UP000006051">
    <property type="component" value="Chromosome"/>
</dbReference>
<protein>
    <submittedName>
        <fullName evidence="2">Uncharacterized protein</fullName>
    </submittedName>
</protein>
<keyword evidence="3" id="KW-1185">Reference proteome</keyword>
<name>I4A1U6_ORNRL</name>
<sequence>MEIESTGLAIGLVVGGIAGAIAKGQLDSNKSSNLLETKNNQINSLIKEKELLLNKNTKLSEEIEYLQEENARIKKKFNQHDDLQDDLKDELEDTKTKIEKLKKENQELFNQAKSYKEACEALERQIEALKK</sequence>
<dbReference type="AlphaFoldDB" id="I4A1U6"/>
<proteinExistence type="predicted"/>
<dbReference type="EMBL" id="CP003283">
    <property type="protein sequence ID" value="AFL97930.1"/>
    <property type="molecule type" value="Genomic_DNA"/>
</dbReference>
<dbReference type="SUPFAM" id="SSF58100">
    <property type="entry name" value="Bacterial hemolysins"/>
    <property type="match status" value="1"/>
</dbReference>
<reference evidence="2 3" key="1">
    <citation type="submission" date="2012-06" db="EMBL/GenBank/DDBJ databases">
        <title>The complete genome of Ornithobacterium rhinotracheale DSM 15997.</title>
        <authorList>
            <consortium name="US DOE Joint Genome Institute (JGI-PGF)"/>
            <person name="Lucas S."/>
            <person name="Copeland A."/>
            <person name="Lapidus A."/>
            <person name="Goodwin L."/>
            <person name="Pitluck S."/>
            <person name="Peters L."/>
            <person name="Mikhailova N."/>
            <person name="Teshima H."/>
            <person name="Kyrpides N."/>
            <person name="Mavromatis K."/>
            <person name="Pagani I."/>
            <person name="Ivanova N."/>
            <person name="Ovchinnikova G."/>
            <person name="Zeytun A."/>
            <person name="Detter J.C."/>
            <person name="Han C."/>
            <person name="Land M."/>
            <person name="Hauser L."/>
            <person name="Markowitz V."/>
            <person name="Cheng J.-F."/>
            <person name="Hugenholtz P."/>
            <person name="Woyke T."/>
            <person name="Wu D."/>
            <person name="Lang E."/>
            <person name="Kopitz M."/>
            <person name="Brambilla E."/>
            <person name="Klenk H.-P."/>
            <person name="Eisen J.A."/>
        </authorList>
    </citation>
    <scope>NUCLEOTIDE SEQUENCE [LARGE SCALE GENOMIC DNA]</scope>
    <source>
        <strain evidence="3">ATCC 51463 / DSM 15997 / CCUG 23171 / LMG 9086</strain>
    </source>
</reference>
<dbReference type="HOGENOM" id="CLU_1925455_0_0_10"/>
<dbReference type="RefSeq" id="WP_014791452.1">
    <property type="nucleotide sequence ID" value="NC_018016.1"/>
</dbReference>
<gene>
    <name evidence="2" type="ordered locus">Ornrh_1780</name>
</gene>
<dbReference type="KEGG" id="orh:Ornrh_1780"/>
<keyword evidence="1" id="KW-0175">Coiled coil</keyword>
<dbReference type="GeneID" id="71569835"/>
<dbReference type="GeneID" id="97258388"/>
<evidence type="ECO:0000256" key="1">
    <source>
        <dbReference type="SAM" id="Coils"/>
    </source>
</evidence>
<evidence type="ECO:0000313" key="2">
    <source>
        <dbReference type="EMBL" id="AFL97930.1"/>
    </source>
</evidence>
<evidence type="ECO:0000313" key="3">
    <source>
        <dbReference type="Proteomes" id="UP000006051"/>
    </source>
</evidence>
<organism evidence="2 3">
    <name type="scientific">Ornithobacterium rhinotracheale (strain ATCC 51463 / DSM 15997 / CCUG 23171 / CIP 104009 / LMG 9086)</name>
    <dbReference type="NCBI Taxonomy" id="867902"/>
    <lineage>
        <taxon>Bacteria</taxon>
        <taxon>Pseudomonadati</taxon>
        <taxon>Bacteroidota</taxon>
        <taxon>Flavobacteriia</taxon>
        <taxon>Flavobacteriales</taxon>
        <taxon>Weeksellaceae</taxon>
        <taxon>Ornithobacterium</taxon>
    </lineage>
</organism>
<feature type="coiled-coil region" evidence="1">
    <location>
        <begin position="35"/>
        <end position="125"/>
    </location>
</feature>